<dbReference type="WormBase" id="SRAE_X000247100">
    <property type="protein sequence ID" value="SRP08887"/>
    <property type="gene ID" value="WBGene00268058"/>
</dbReference>
<feature type="signal peptide" evidence="1">
    <location>
        <begin position="1"/>
        <end position="20"/>
    </location>
</feature>
<name>A0A090KTG8_STRRB</name>
<evidence type="ECO:0000313" key="3">
    <source>
        <dbReference type="Proteomes" id="UP000035682"/>
    </source>
</evidence>
<dbReference type="RefSeq" id="XP_024500004.1">
    <property type="nucleotide sequence ID" value="XM_024645753.1"/>
</dbReference>
<dbReference type="AlphaFoldDB" id="A0A090KTG8"/>
<dbReference type="CTD" id="36385552"/>
<feature type="chain" id="PRO_5015030121" evidence="1">
    <location>
        <begin position="21"/>
        <end position="374"/>
    </location>
</feature>
<dbReference type="WBParaSite" id="SRAE_X000247100.1">
    <property type="protein sequence ID" value="SRAE_X000247100.1"/>
    <property type="gene ID" value="WBGene00268058"/>
</dbReference>
<evidence type="ECO:0000313" key="5">
    <source>
        <dbReference type="WormBase" id="SRAE_X000247100"/>
    </source>
</evidence>
<gene>
    <name evidence="2 4 5" type="ORF">SRAE_X000247100</name>
</gene>
<keyword evidence="3" id="KW-1185">Reference proteome</keyword>
<dbReference type="Proteomes" id="UP000035682">
    <property type="component" value="Unplaced"/>
</dbReference>
<protein>
    <submittedName>
        <fullName evidence="2 4">Uncharacterized protein</fullName>
    </submittedName>
</protein>
<evidence type="ECO:0000313" key="2">
    <source>
        <dbReference type="EMBL" id="CEF60795.1"/>
    </source>
</evidence>
<evidence type="ECO:0000313" key="4">
    <source>
        <dbReference type="WBParaSite" id="SRAE_X000247100.1"/>
    </source>
</evidence>
<reference evidence="4" key="3">
    <citation type="submission" date="2020-12" db="UniProtKB">
        <authorList>
            <consortium name="WormBaseParasite"/>
        </authorList>
    </citation>
    <scope>IDENTIFICATION</scope>
</reference>
<reference evidence="3" key="1">
    <citation type="submission" date="2014-09" db="EMBL/GenBank/DDBJ databases">
        <authorList>
            <person name="Martin A.A."/>
        </authorList>
    </citation>
    <scope>NUCLEOTIDE SEQUENCE</scope>
    <source>
        <strain evidence="3">ED321</strain>
    </source>
</reference>
<organism evidence="2">
    <name type="scientific">Strongyloides ratti</name>
    <name type="common">Parasitic roundworm</name>
    <dbReference type="NCBI Taxonomy" id="34506"/>
    <lineage>
        <taxon>Eukaryota</taxon>
        <taxon>Metazoa</taxon>
        <taxon>Ecdysozoa</taxon>
        <taxon>Nematoda</taxon>
        <taxon>Chromadorea</taxon>
        <taxon>Rhabditida</taxon>
        <taxon>Tylenchina</taxon>
        <taxon>Panagrolaimomorpha</taxon>
        <taxon>Strongyloidoidea</taxon>
        <taxon>Strongyloididae</taxon>
        <taxon>Strongyloides</taxon>
    </lineage>
</organism>
<dbReference type="EMBL" id="LN609402">
    <property type="protein sequence ID" value="CEF60795.1"/>
    <property type="molecule type" value="Genomic_DNA"/>
</dbReference>
<dbReference type="GeneID" id="36385552"/>
<accession>A0A090KTG8</accession>
<reference evidence="2" key="2">
    <citation type="submission" date="2014-09" db="EMBL/GenBank/DDBJ databases">
        <authorList>
            <person name="Aslett A.Martin."/>
        </authorList>
    </citation>
    <scope>NUCLEOTIDE SEQUENCE</scope>
    <source>
        <strain evidence="2">ED321 Heterogonic</strain>
    </source>
</reference>
<evidence type="ECO:0000256" key="1">
    <source>
        <dbReference type="SAM" id="SignalP"/>
    </source>
</evidence>
<sequence>MTTIIIILILIQFLIKNVSTIECLDFILSRSDTSLIESVDDRKCFANYCTYVSIELLMNENNKTIWVPTRYARECTNIPQISIGSNNIDSINMCKVIYDPNQQLRYFVKICNTNLCNEQCIIPSNENENINNNNNINIYINSNCCDNKSLNCCQNSKNKPPCCNKILPHWPPLGPQLINTSITSPNTNDSLNSANFKCCNNNNPQCCNILGSSNMCCKMMLQYYKESTIIGSTNNLPNIPILNNNNLMETHDTVMINNICCKNYKPNCCSNNLNTIPCCNNFHNVMHPGPIINNSVNNDIMYGQKFEQINTPITSLINDKNNVVNPFLNCCDEKNPFCCIPVETANTCCLKILYKEQKLNHPPLNAFSTSNEII</sequence>
<keyword evidence="1" id="KW-0732">Signal</keyword>
<proteinExistence type="predicted"/>